<proteinExistence type="predicted"/>
<gene>
    <name evidence="1" type="ORF">EJ06DRAFT_65913</name>
</gene>
<reference evidence="1" key="1">
    <citation type="journal article" date="2020" name="Stud. Mycol.">
        <title>101 Dothideomycetes genomes: a test case for predicting lifestyles and emergence of pathogens.</title>
        <authorList>
            <person name="Haridas S."/>
            <person name="Albert R."/>
            <person name="Binder M."/>
            <person name="Bloem J."/>
            <person name="Labutti K."/>
            <person name="Salamov A."/>
            <person name="Andreopoulos B."/>
            <person name="Baker S."/>
            <person name="Barry K."/>
            <person name="Bills G."/>
            <person name="Bluhm B."/>
            <person name="Cannon C."/>
            <person name="Castanera R."/>
            <person name="Culley D."/>
            <person name="Daum C."/>
            <person name="Ezra D."/>
            <person name="Gonzalez J."/>
            <person name="Henrissat B."/>
            <person name="Kuo A."/>
            <person name="Liang C."/>
            <person name="Lipzen A."/>
            <person name="Lutzoni F."/>
            <person name="Magnuson J."/>
            <person name="Mondo S."/>
            <person name="Nolan M."/>
            <person name="Ohm R."/>
            <person name="Pangilinan J."/>
            <person name="Park H.-J."/>
            <person name="Ramirez L."/>
            <person name="Alfaro M."/>
            <person name="Sun H."/>
            <person name="Tritt A."/>
            <person name="Yoshinaga Y."/>
            <person name="Zwiers L.-H."/>
            <person name="Turgeon B."/>
            <person name="Goodwin S."/>
            <person name="Spatafora J."/>
            <person name="Crous P."/>
            <person name="Grigoriev I."/>
        </authorList>
    </citation>
    <scope>NUCLEOTIDE SEQUENCE</scope>
    <source>
        <strain evidence="1">CBS 262.69</strain>
    </source>
</reference>
<dbReference type="AlphaFoldDB" id="A0A6G1HSI3"/>
<name>A0A6G1HSI3_9PEZI</name>
<dbReference type="CDD" id="cd19757">
    <property type="entry name" value="Bbox1"/>
    <property type="match status" value="1"/>
</dbReference>
<keyword evidence="2" id="KW-1185">Reference proteome</keyword>
<dbReference type="EMBL" id="ML996698">
    <property type="protein sequence ID" value="KAF2399018.1"/>
    <property type="molecule type" value="Genomic_DNA"/>
</dbReference>
<dbReference type="Proteomes" id="UP000799640">
    <property type="component" value="Unassembled WGS sequence"/>
</dbReference>
<accession>A0A6G1HSI3</accession>
<evidence type="ECO:0000313" key="1">
    <source>
        <dbReference type="EMBL" id="KAF2399018.1"/>
    </source>
</evidence>
<protein>
    <submittedName>
        <fullName evidence="1">Uncharacterized protein</fullName>
    </submittedName>
</protein>
<evidence type="ECO:0000313" key="2">
    <source>
        <dbReference type="Proteomes" id="UP000799640"/>
    </source>
</evidence>
<sequence length="188" mass="21060">MSRRIESDTVDRIEPVTVEETDSNSSLNVENSVDTVSGDVGSTKCQGGCTTREASLWFCPSCEVILCDDCWDEQLAHRMRLPRQSVHEKTPYLVYKRLADILTASSDGEAHVFDEDTKWFGWAQNGPDTPVLEEFEAYSNTFARYAGGDASLKYPQLVSFVGETDSMQTRRVSNSRCGGIERHNPYIS</sequence>
<dbReference type="OrthoDB" id="194358at2759"/>
<organism evidence="1 2">
    <name type="scientific">Trichodelitschia bisporula</name>
    <dbReference type="NCBI Taxonomy" id="703511"/>
    <lineage>
        <taxon>Eukaryota</taxon>
        <taxon>Fungi</taxon>
        <taxon>Dikarya</taxon>
        <taxon>Ascomycota</taxon>
        <taxon>Pezizomycotina</taxon>
        <taxon>Dothideomycetes</taxon>
        <taxon>Dothideomycetes incertae sedis</taxon>
        <taxon>Phaeotrichales</taxon>
        <taxon>Phaeotrichaceae</taxon>
        <taxon>Trichodelitschia</taxon>
    </lineage>
</organism>